<gene>
    <name evidence="1" type="ORF">CEXT_634261</name>
</gene>
<evidence type="ECO:0000313" key="2">
    <source>
        <dbReference type="Proteomes" id="UP001054945"/>
    </source>
</evidence>
<dbReference type="AlphaFoldDB" id="A0AAV4NAU3"/>
<reference evidence="1 2" key="1">
    <citation type="submission" date="2021-06" db="EMBL/GenBank/DDBJ databases">
        <title>Caerostris extrusa draft genome.</title>
        <authorList>
            <person name="Kono N."/>
            <person name="Arakawa K."/>
        </authorList>
    </citation>
    <scope>NUCLEOTIDE SEQUENCE [LARGE SCALE GENOMIC DNA]</scope>
</reference>
<comment type="caution">
    <text evidence="1">The sequence shown here is derived from an EMBL/GenBank/DDBJ whole genome shotgun (WGS) entry which is preliminary data.</text>
</comment>
<organism evidence="1 2">
    <name type="scientific">Caerostris extrusa</name>
    <name type="common">Bark spider</name>
    <name type="synonym">Caerostris bankana</name>
    <dbReference type="NCBI Taxonomy" id="172846"/>
    <lineage>
        <taxon>Eukaryota</taxon>
        <taxon>Metazoa</taxon>
        <taxon>Ecdysozoa</taxon>
        <taxon>Arthropoda</taxon>
        <taxon>Chelicerata</taxon>
        <taxon>Arachnida</taxon>
        <taxon>Araneae</taxon>
        <taxon>Araneomorphae</taxon>
        <taxon>Entelegynae</taxon>
        <taxon>Araneoidea</taxon>
        <taxon>Araneidae</taxon>
        <taxon>Caerostris</taxon>
    </lineage>
</organism>
<keyword evidence="2" id="KW-1185">Reference proteome</keyword>
<name>A0AAV4NAU3_CAEEX</name>
<accession>A0AAV4NAU3</accession>
<sequence>MLRSFANYHHEICCFQSIRHSISEDIIRRPCCAFRCSAGISVNRTTTHHIVPSYEGSNQQAHSDIEVLCELTRCWFQAPCSQAIRFFIHIIRGNSADVDGRAPAVPTFSLLSNGHTRGLSAGEPGALSFVFSSSSYYRTTWACFFGVRAFDHTPNIMATQAGTKCIPTFTKAPATAGMTEPLVCSAT</sequence>
<dbReference type="EMBL" id="BPLR01003160">
    <property type="protein sequence ID" value="GIX81721.1"/>
    <property type="molecule type" value="Genomic_DNA"/>
</dbReference>
<protein>
    <submittedName>
        <fullName evidence="1">Uncharacterized protein</fullName>
    </submittedName>
</protein>
<proteinExistence type="predicted"/>
<dbReference type="Proteomes" id="UP001054945">
    <property type="component" value="Unassembled WGS sequence"/>
</dbReference>
<evidence type="ECO:0000313" key="1">
    <source>
        <dbReference type="EMBL" id="GIX81721.1"/>
    </source>
</evidence>